<dbReference type="AlphaFoldDB" id="A0AA37QDB5"/>
<reference evidence="3" key="1">
    <citation type="submission" date="2022-08" db="EMBL/GenBank/DDBJ databases">
        <title>Draft genome sequencing of Roseisolibacter agri AW1220.</title>
        <authorList>
            <person name="Tobiishi Y."/>
            <person name="Tonouchi A."/>
        </authorList>
    </citation>
    <scope>NUCLEOTIDE SEQUENCE</scope>
    <source>
        <strain evidence="3">AW1220</strain>
    </source>
</reference>
<evidence type="ECO:0000259" key="2">
    <source>
        <dbReference type="PROSITE" id="PS50206"/>
    </source>
</evidence>
<dbReference type="CDD" id="cd00158">
    <property type="entry name" value="RHOD"/>
    <property type="match status" value="1"/>
</dbReference>
<dbReference type="PANTHER" id="PTHR44086">
    <property type="entry name" value="THIOSULFATE SULFURTRANSFERASE RDL2, MITOCHONDRIAL-RELATED"/>
    <property type="match status" value="1"/>
</dbReference>
<dbReference type="Pfam" id="PF00581">
    <property type="entry name" value="Rhodanese"/>
    <property type="match status" value="1"/>
</dbReference>
<name>A0AA37QDB5_9BACT</name>
<evidence type="ECO:0000313" key="4">
    <source>
        <dbReference type="Proteomes" id="UP001161325"/>
    </source>
</evidence>
<sequence>MTTTRILAGVAALLAVGAALMGSPAPAPRGGAVDVAALAREIDREADHVTAVELAQWIRERKDGLRVIDVRADSEYAAYHIPSAERLGMAEVAALRPSAGQTLVLYSEGGAHAAQAWVLLRAAGHQRVYFLRGGLLDWMEQVMNPVNADARVAELSRYFGGVPRAGAVPEPGATLTPASGAVARMRRRGC</sequence>
<dbReference type="Gene3D" id="3.40.250.10">
    <property type="entry name" value="Rhodanese-like domain"/>
    <property type="match status" value="1"/>
</dbReference>
<keyword evidence="1" id="KW-0732">Signal</keyword>
<feature type="chain" id="PRO_5041375562" description="Rhodanese domain-containing protein" evidence="1">
    <location>
        <begin position="28"/>
        <end position="190"/>
    </location>
</feature>
<protein>
    <recommendedName>
        <fullName evidence="2">Rhodanese domain-containing protein</fullName>
    </recommendedName>
</protein>
<dbReference type="InterPro" id="IPR036873">
    <property type="entry name" value="Rhodanese-like_dom_sf"/>
</dbReference>
<dbReference type="PANTHER" id="PTHR44086:SF13">
    <property type="entry name" value="THIOSULFATE SULFURTRANSFERASE PSPE"/>
    <property type="match status" value="1"/>
</dbReference>
<dbReference type="SMART" id="SM00450">
    <property type="entry name" value="RHOD"/>
    <property type="match status" value="1"/>
</dbReference>
<feature type="domain" description="Rhodanese" evidence="2">
    <location>
        <begin position="61"/>
        <end position="147"/>
    </location>
</feature>
<accession>A0AA37QDB5</accession>
<dbReference type="Proteomes" id="UP001161325">
    <property type="component" value="Unassembled WGS sequence"/>
</dbReference>
<dbReference type="GO" id="GO:0004792">
    <property type="term" value="F:thiosulfate-cyanide sulfurtransferase activity"/>
    <property type="evidence" value="ECO:0007669"/>
    <property type="project" value="TreeGrafter"/>
</dbReference>
<comment type="caution">
    <text evidence="3">The sequence shown here is derived from an EMBL/GenBank/DDBJ whole genome shotgun (WGS) entry which is preliminary data.</text>
</comment>
<organism evidence="3 4">
    <name type="scientific">Roseisolibacter agri</name>
    <dbReference type="NCBI Taxonomy" id="2014610"/>
    <lineage>
        <taxon>Bacteria</taxon>
        <taxon>Pseudomonadati</taxon>
        <taxon>Gemmatimonadota</taxon>
        <taxon>Gemmatimonadia</taxon>
        <taxon>Gemmatimonadales</taxon>
        <taxon>Gemmatimonadaceae</taxon>
        <taxon>Roseisolibacter</taxon>
    </lineage>
</organism>
<keyword evidence="4" id="KW-1185">Reference proteome</keyword>
<dbReference type="SUPFAM" id="SSF52821">
    <property type="entry name" value="Rhodanese/Cell cycle control phosphatase"/>
    <property type="match status" value="1"/>
</dbReference>
<proteinExistence type="predicted"/>
<evidence type="ECO:0000256" key="1">
    <source>
        <dbReference type="SAM" id="SignalP"/>
    </source>
</evidence>
<dbReference type="PROSITE" id="PS50206">
    <property type="entry name" value="RHODANESE_3"/>
    <property type="match status" value="1"/>
</dbReference>
<feature type="signal peptide" evidence="1">
    <location>
        <begin position="1"/>
        <end position="27"/>
    </location>
</feature>
<dbReference type="EMBL" id="BRXS01000005">
    <property type="protein sequence ID" value="GLC26811.1"/>
    <property type="molecule type" value="Genomic_DNA"/>
</dbReference>
<dbReference type="InterPro" id="IPR001763">
    <property type="entry name" value="Rhodanese-like_dom"/>
</dbReference>
<gene>
    <name evidence="3" type="ORF">rosag_33240</name>
</gene>
<evidence type="ECO:0000313" key="3">
    <source>
        <dbReference type="EMBL" id="GLC26811.1"/>
    </source>
</evidence>
<dbReference type="RefSeq" id="WP_284351265.1">
    <property type="nucleotide sequence ID" value="NZ_BRXS01000005.1"/>
</dbReference>